<dbReference type="EMBL" id="CP136137">
    <property type="protein sequence ID" value="WYY06378.1"/>
    <property type="molecule type" value="Genomic_DNA"/>
</dbReference>
<dbReference type="SUPFAM" id="SSF51182">
    <property type="entry name" value="RmlC-like cupins"/>
    <property type="match status" value="1"/>
</dbReference>
<proteinExistence type="predicted"/>
<dbReference type="Gene3D" id="1.10.10.60">
    <property type="entry name" value="Homeodomain-like"/>
    <property type="match status" value="1"/>
</dbReference>
<sequence>MPDHVPGRLAMLAPDTAYRFLGHPRHSHSTPHLIYVVTGSATIDVGGEHVALGAQEAVWLAPNIPHAARYSPGSLVLGPMLSPSTLPPEPVHRLGSIPALTAVMTALVGVAPSTTEQIAVFRSAIDDVLGRVSGPYFALPTPRHPIAAAVAEQAPISTESLDLLAARHGASARHIQRLFVAETGIGFRQWRVRARLNIAINRLRAGASVRRAAHAAGYETASGLKKALHREGGLHIEDVQNPR</sequence>
<dbReference type="Pfam" id="PF07883">
    <property type="entry name" value="Cupin_2"/>
    <property type="match status" value="1"/>
</dbReference>
<name>A0ABZ2TY35_9ACTN</name>
<dbReference type="PANTHER" id="PTHR11019">
    <property type="entry name" value="HTH-TYPE TRANSCRIPTIONAL REGULATOR NIMR"/>
    <property type="match status" value="1"/>
</dbReference>
<reference evidence="2 3" key="1">
    <citation type="journal article" date="2023" name="Virus Evol.">
        <title>Computational host range prediction-The good, the bad, and the ugly.</title>
        <authorList>
            <person name="Howell A.A."/>
            <person name="Versoza C.J."/>
            <person name="Pfeifer S.P."/>
        </authorList>
    </citation>
    <scope>NUCLEOTIDE SEQUENCE [LARGE SCALE GENOMIC DNA]</scope>
    <source>
        <strain evidence="2 3">1610/1b</strain>
    </source>
</reference>
<evidence type="ECO:0000313" key="3">
    <source>
        <dbReference type="Proteomes" id="UP001479933"/>
    </source>
</evidence>
<dbReference type="Gene3D" id="2.60.120.10">
    <property type="entry name" value="Jelly Rolls"/>
    <property type="match status" value="1"/>
</dbReference>
<dbReference type="PROSITE" id="PS01124">
    <property type="entry name" value="HTH_ARAC_FAMILY_2"/>
    <property type="match status" value="1"/>
</dbReference>
<dbReference type="InterPro" id="IPR014710">
    <property type="entry name" value="RmlC-like_jellyroll"/>
</dbReference>
<protein>
    <submittedName>
        <fullName evidence="2">AraC family transcriptional regulator</fullName>
    </submittedName>
</protein>
<dbReference type="Pfam" id="PF12833">
    <property type="entry name" value="HTH_18"/>
    <property type="match status" value="1"/>
</dbReference>
<keyword evidence="3" id="KW-1185">Reference proteome</keyword>
<dbReference type="Proteomes" id="UP001479933">
    <property type="component" value="Chromosome"/>
</dbReference>
<dbReference type="PANTHER" id="PTHR11019:SF199">
    <property type="entry name" value="HTH-TYPE TRANSCRIPTIONAL REGULATOR NIMR"/>
    <property type="match status" value="1"/>
</dbReference>
<organism evidence="2 3">
    <name type="scientific">Gordonia hydrophobica</name>
    <dbReference type="NCBI Taxonomy" id="40516"/>
    <lineage>
        <taxon>Bacteria</taxon>
        <taxon>Bacillati</taxon>
        <taxon>Actinomycetota</taxon>
        <taxon>Actinomycetes</taxon>
        <taxon>Mycobacteriales</taxon>
        <taxon>Gordoniaceae</taxon>
        <taxon>Gordonia</taxon>
    </lineage>
</organism>
<evidence type="ECO:0000259" key="1">
    <source>
        <dbReference type="PROSITE" id="PS01124"/>
    </source>
</evidence>
<dbReference type="SMART" id="SM00342">
    <property type="entry name" value="HTH_ARAC"/>
    <property type="match status" value="1"/>
</dbReference>
<dbReference type="InterPro" id="IPR018060">
    <property type="entry name" value="HTH_AraC"/>
</dbReference>
<dbReference type="RefSeq" id="WP_066162481.1">
    <property type="nucleotide sequence ID" value="NZ_CP136137.1"/>
</dbReference>
<feature type="domain" description="HTH araC/xylS-type" evidence="1">
    <location>
        <begin position="144"/>
        <end position="242"/>
    </location>
</feature>
<accession>A0ABZ2TY35</accession>
<evidence type="ECO:0000313" key="2">
    <source>
        <dbReference type="EMBL" id="WYY06378.1"/>
    </source>
</evidence>
<dbReference type="InterPro" id="IPR013096">
    <property type="entry name" value="Cupin_2"/>
</dbReference>
<dbReference type="InterPro" id="IPR011051">
    <property type="entry name" value="RmlC_Cupin_sf"/>
</dbReference>
<gene>
    <name evidence="2" type="ORF">RVF87_15045</name>
</gene>